<feature type="region of interest" description="Disordered" evidence="1">
    <location>
        <begin position="1"/>
        <end position="63"/>
    </location>
</feature>
<evidence type="ECO:0000313" key="2">
    <source>
        <dbReference type="EMBL" id="TVU17599.1"/>
    </source>
</evidence>
<feature type="compositionally biased region" description="Basic and acidic residues" evidence="1">
    <location>
        <begin position="40"/>
        <end position="51"/>
    </location>
</feature>
<accession>A0A5J9U1K7</accession>
<dbReference type="Gramene" id="TVU17599">
    <property type="protein sequence ID" value="TVU17599"/>
    <property type="gene ID" value="EJB05_33645"/>
</dbReference>
<reference evidence="2 3" key="1">
    <citation type="journal article" date="2019" name="Sci. Rep.">
        <title>A high-quality genome of Eragrostis curvula grass provides insights into Poaceae evolution and supports new strategies to enhance forage quality.</title>
        <authorList>
            <person name="Carballo J."/>
            <person name="Santos B.A.C.M."/>
            <person name="Zappacosta D."/>
            <person name="Garbus I."/>
            <person name="Selva J.P."/>
            <person name="Gallo C.A."/>
            <person name="Diaz A."/>
            <person name="Albertini E."/>
            <person name="Caccamo M."/>
            <person name="Echenique V."/>
        </authorList>
    </citation>
    <scope>NUCLEOTIDE SEQUENCE [LARGE SCALE GENOMIC DNA]</scope>
    <source>
        <strain evidence="3">cv. Victoria</strain>
        <tissue evidence="2">Leaf</tissue>
    </source>
</reference>
<evidence type="ECO:0000256" key="1">
    <source>
        <dbReference type="SAM" id="MobiDB-lite"/>
    </source>
</evidence>
<sequence length="127" mass="14019">MRQEKQEKRGCVGGDEGRVEGDVGVGESAKEGEREDEEEARASVEEKDPTRKATAKASTVARRRCGPARRLACKGFKTVDGEDPPRILHFNPHLHGDWSIKPVIEQNSCYRMQWGTSLSVARAGVQA</sequence>
<dbReference type="EMBL" id="RWGY01000029">
    <property type="protein sequence ID" value="TVU17599.1"/>
    <property type="molecule type" value="Genomic_DNA"/>
</dbReference>
<feature type="non-terminal residue" evidence="2">
    <location>
        <position position="1"/>
    </location>
</feature>
<name>A0A5J9U1K7_9POAL</name>
<feature type="compositionally biased region" description="Basic and acidic residues" evidence="1">
    <location>
        <begin position="1"/>
        <end position="21"/>
    </location>
</feature>
<keyword evidence="3" id="KW-1185">Reference proteome</keyword>
<dbReference type="Proteomes" id="UP000324897">
    <property type="component" value="Chromosome 7"/>
</dbReference>
<gene>
    <name evidence="2" type="ORF">EJB05_33645</name>
</gene>
<dbReference type="OrthoDB" id="1719269at2759"/>
<organism evidence="2 3">
    <name type="scientific">Eragrostis curvula</name>
    <name type="common">weeping love grass</name>
    <dbReference type="NCBI Taxonomy" id="38414"/>
    <lineage>
        <taxon>Eukaryota</taxon>
        <taxon>Viridiplantae</taxon>
        <taxon>Streptophyta</taxon>
        <taxon>Embryophyta</taxon>
        <taxon>Tracheophyta</taxon>
        <taxon>Spermatophyta</taxon>
        <taxon>Magnoliopsida</taxon>
        <taxon>Liliopsida</taxon>
        <taxon>Poales</taxon>
        <taxon>Poaceae</taxon>
        <taxon>PACMAD clade</taxon>
        <taxon>Chloridoideae</taxon>
        <taxon>Eragrostideae</taxon>
        <taxon>Eragrostidinae</taxon>
        <taxon>Eragrostis</taxon>
    </lineage>
</organism>
<comment type="caution">
    <text evidence="2">The sequence shown here is derived from an EMBL/GenBank/DDBJ whole genome shotgun (WGS) entry which is preliminary data.</text>
</comment>
<protein>
    <submittedName>
        <fullName evidence="2">Uncharacterized protein</fullName>
    </submittedName>
</protein>
<proteinExistence type="predicted"/>
<evidence type="ECO:0000313" key="3">
    <source>
        <dbReference type="Proteomes" id="UP000324897"/>
    </source>
</evidence>
<dbReference type="AlphaFoldDB" id="A0A5J9U1K7"/>